<dbReference type="EC" id="2.5.1.145" evidence="7"/>
<keyword evidence="5 7" id="KW-1133">Transmembrane helix</keyword>
<feature type="transmembrane region" description="Helical" evidence="7">
    <location>
        <begin position="44"/>
        <end position="67"/>
    </location>
</feature>
<evidence type="ECO:0000256" key="2">
    <source>
        <dbReference type="ARBA" id="ARBA00022475"/>
    </source>
</evidence>
<protein>
    <recommendedName>
        <fullName evidence="7">Phosphatidylglycerol--prolipoprotein diacylglyceryl transferase</fullName>
        <ecNumber evidence="7">2.5.1.145</ecNumber>
    </recommendedName>
</protein>
<feature type="binding site" evidence="7">
    <location>
        <position position="130"/>
    </location>
    <ligand>
        <name>a 1,2-diacyl-sn-glycero-3-phospho-(1'-sn-glycerol)</name>
        <dbReference type="ChEBI" id="CHEBI:64716"/>
    </ligand>
</feature>
<feature type="transmembrane region" description="Helical" evidence="7">
    <location>
        <begin position="117"/>
        <end position="137"/>
    </location>
</feature>
<dbReference type="GO" id="GO:0042158">
    <property type="term" value="P:lipoprotein biosynthetic process"/>
    <property type="evidence" value="ECO:0007669"/>
    <property type="project" value="UniProtKB-UniRule"/>
</dbReference>
<evidence type="ECO:0000256" key="4">
    <source>
        <dbReference type="ARBA" id="ARBA00022692"/>
    </source>
</evidence>
<keyword evidence="6 7" id="KW-0472">Membrane</keyword>
<dbReference type="Proteomes" id="UP000233654">
    <property type="component" value="Unassembled WGS sequence"/>
</dbReference>
<reference evidence="8 9" key="1">
    <citation type="journal article" date="2017" name="ISME J.">
        <title>Potential for microbial H2 and metal transformations associated with novel bacteria and archaea in deep terrestrial subsurface sediments.</title>
        <authorList>
            <person name="Hernsdorf A.W."/>
            <person name="Amano Y."/>
            <person name="Miyakawa K."/>
            <person name="Ise K."/>
            <person name="Suzuki Y."/>
            <person name="Anantharaman K."/>
            <person name="Probst A."/>
            <person name="Burstein D."/>
            <person name="Thomas B.C."/>
            <person name="Banfield J.F."/>
        </authorList>
    </citation>
    <scope>NUCLEOTIDE SEQUENCE [LARGE SCALE GENOMIC DNA]</scope>
    <source>
        <strain evidence="8">HGW-Actinobacteria-3</strain>
    </source>
</reference>
<keyword evidence="2 7" id="KW-1003">Cell membrane</keyword>
<dbReference type="Pfam" id="PF01790">
    <property type="entry name" value="LGT"/>
    <property type="match status" value="1"/>
</dbReference>
<gene>
    <name evidence="7 8" type="primary">lgt</name>
    <name evidence="8" type="ORF">CVT63_03740</name>
</gene>
<keyword evidence="3 7" id="KW-0808">Transferase</keyword>
<evidence type="ECO:0000256" key="3">
    <source>
        <dbReference type="ARBA" id="ARBA00022679"/>
    </source>
</evidence>
<comment type="function">
    <text evidence="7">Catalyzes the transfer of the diacylglyceryl group from phosphatidylglycerol to the sulfhydryl group of the N-terminal cysteine of a prolipoprotein, the first step in the formation of mature lipoproteins.</text>
</comment>
<evidence type="ECO:0000256" key="5">
    <source>
        <dbReference type="ARBA" id="ARBA00022989"/>
    </source>
</evidence>
<comment type="catalytic activity">
    <reaction evidence="7">
        <text>L-cysteinyl-[prolipoprotein] + a 1,2-diacyl-sn-glycero-3-phospho-(1'-sn-glycerol) = an S-1,2-diacyl-sn-glyceryl-L-cysteinyl-[prolipoprotein] + sn-glycerol 1-phosphate + H(+)</text>
        <dbReference type="Rhea" id="RHEA:56712"/>
        <dbReference type="Rhea" id="RHEA-COMP:14679"/>
        <dbReference type="Rhea" id="RHEA-COMP:14680"/>
        <dbReference type="ChEBI" id="CHEBI:15378"/>
        <dbReference type="ChEBI" id="CHEBI:29950"/>
        <dbReference type="ChEBI" id="CHEBI:57685"/>
        <dbReference type="ChEBI" id="CHEBI:64716"/>
        <dbReference type="ChEBI" id="CHEBI:140658"/>
        <dbReference type="EC" id="2.5.1.145"/>
    </reaction>
</comment>
<feature type="transmembrane region" description="Helical" evidence="7">
    <location>
        <begin position="223"/>
        <end position="240"/>
    </location>
</feature>
<dbReference type="AlphaFoldDB" id="A0A2N3G6B5"/>
<accession>A0A2N3G6B5</accession>
<feature type="transmembrane region" description="Helical" evidence="7">
    <location>
        <begin position="13"/>
        <end position="32"/>
    </location>
</feature>
<evidence type="ECO:0000313" key="8">
    <source>
        <dbReference type="EMBL" id="PKQ28251.1"/>
    </source>
</evidence>
<evidence type="ECO:0000313" key="9">
    <source>
        <dbReference type="Proteomes" id="UP000233654"/>
    </source>
</evidence>
<evidence type="ECO:0000256" key="1">
    <source>
        <dbReference type="ARBA" id="ARBA00007150"/>
    </source>
</evidence>
<dbReference type="UniPathway" id="UPA00664"/>
<keyword evidence="4 7" id="KW-0812">Transmembrane</keyword>
<dbReference type="InterPro" id="IPR001640">
    <property type="entry name" value="Lgt"/>
</dbReference>
<dbReference type="NCBIfam" id="TIGR00544">
    <property type="entry name" value="lgt"/>
    <property type="match status" value="1"/>
</dbReference>
<dbReference type="HAMAP" id="MF_01147">
    <property type="entry name" value="Lgt"/>
    <property type="match status" value="1"/>
</dbReference>
<dbReference type="GO" id="GO:0008961">
    <property type="term" value="F:phosphatidylglycerol-prolipoprotein diacylglyceryl transferase activity"/>
    <property type="evidence" value="ECO:0007669"/>
    <property type="project" value="UniProtKB-UniRule"/>
</dbReference>
<evidence type="ECO:0000256" key="7">
    <source>
        <dbReference type="HAMAP-Rule" id="MF_01147"/>
    </source>
</evidence>
<feature type="transmembrane region" description="Helical" evidence="7">
    <location>
        <begin position="194"/>
        <end position="211"/>
    </location>
</feature>
<organism evidence="8 9">
    <name type="scientific">Candidatus Anoxymicrobium japonicum</name>
    <dbReference type="NCBI Taxonomy" id="2013648"/>
    <lineage>
        <taxon>Bacteria</taxon>
        <taxon>Bacillati</taxon>
        <taxon>Actinomycetota</taxon>
        <taxon>Candidatus Geothermincolia</taxon>
        <taxon>Candidatus Geothermincolales</taxon>
        <taxon>Candidatus Anoxymicrobiaceae</taxon>
        <taxon>Candidatus Anoxymicrobium</taxon>
    </lineage>
</organism>
<comment type="pathway">
    <text evidence="7">Protein modification; lipoprotein biosynthesis (diacylglyceryl transfer).</text>
</comment>
<comment type="subcellular location">
    <subcellularLocation>
        <location evidence="7">Cell membrane</location>
        <topology evidence="7">Multi-pass membrane protein</topology>
    </subcellularLocation>
</comment>
<keyword evidence="8" id="KW-0449">Lipoprotein</keyword>
<evidence type="ECO:0000256" key="6">
    <source>
        <dbReference type="ARBA" id="ARBA00023136"/>
    </source>
</evidence>
<name>A0A2N3G6B5_9ACTN</name>
<proteinExistence type="inferred from homology"/>
<dbReference type="PANTHER" id="PTHR30589:SF0">
    <property type="entry name" value="PHOSPHATIDYLGLYCEROL--PROLIPOPROTEIN DIACYLGLYCERYL TRANSFERASE"/>
    <property type="match status" value="1"/>
</dbReference>
<comment type="similarity">
    <text evidence="1 7">Belongs to the Lgt family.</text>
</comment>
<sequence length="253" mass="28353">MHREMFHIGNLTVYSYGVMLAVGFLVAALVARRHLSRQYKDPDLIFDFMLAAVVGGILGARLFYVAGYWSYYSSHMNEIIKVNMDGLVFYGGLIFGLAFGVLVGRWKKIKFWTTMDLAGLCVPLALAIGRIGCFLNGCCYGKPTGMAWGVSYPAVCGIVGRRHPAQIYELILDLALFAFLWWKKDEFVRDGTAFWVFVMGYSAIRFSMEFFREHASASAGPFFQFMSIGLFVVAVAVLLFRHRILPPAGSETL</sequence>
<feature type="transmembrane region" description="Helical" evidence="7">
    <location>
        <begin position="87"/>
        <end position="105"/>
    </location>
</feature>
<comment type="caution">
    <text evidence="8">The sequence shown here is derived from an EMBL/GenBank/DDBJ whole genome shotgun (WGS) entry which is preliminary data.</text>
</comment>
<dbReference type="GO" id="GO:0005886">
    <property type="term" value="C:plasma membrane"/>
    <property type="evidence" value="ECO:0007669"/>
    <property type="project" value="UniProtKB-SubCell"/>
</dbReference>
<dbReference type="PANTHER" id="PTHR30589">
    <property type="entry name" value="PROLIPOPROTEIN DIACYLGLYCERYL TRANSFERASE"/>
    <property type="match status" value="1"/>
</dbReference>
<dbReference type="EMBL" id="PHEX01000025">
    <property type="protein sequence ID" value="PKQ28251.1"/>
    <property type="molecule type" value="Genomic_DNA"/>
</dbReference>